<keyword evidence="3" id="KW-1185">Reference proteome</keyword>
<dbReference type="InterPro" id="IPR000182">
    <property type="entry name" value="GNAT_dom"/>
</dbReference>
<dbReference type="InterPro" id="IPR016181">
    <property type="entry name" value="Acyl_CoA_acyltransferase"/>
</dbReference>
<dbReference type="Pfam" id="PF00583">
    <property type="entry name" value="Acetyltransf_1"/>
    <property type="match status" value="1"/>
</dbReference>
<evidence type="ECO:0000313" key="3">
    <source>
        <dbReference type="Proteomes" id="UP001259982"/>
    </source>
</evidence>
<comment type="caution">
    <text evidence="2">The sequence shown here is derived from an EMBL/GenBank/DDBJ whole genome shotgun (WGS) entry which is preliminary data.</text>
</comment>
<keyword evidence="2" id="KW-0808">Transferase</keyword>
<dbReference type="EMBL" id="JAVRHY010000009">
    <property type="protein sequence ID" value="MDT0619014.1"/>
    <property type="molecule type" value="Genomic_DNA"/>
</dbReference>
<accession>A0ABU3B973</accession>
<sequence length="202" mass="23451">MSDLVFECRHGEDIATRIEPLAALRIRVFREWPYLYDGDLDYERDYLKTYVNAERSLAFLVFDGDDLVGATTALPLVDEEAAFRAPLEQAGFDPERVFYFGESILLPEYRGRGLGHRFFDERETWAAEQGGFDTTCFCAVQRPADHPARPANYKPLDEFWRSRGYTPRPDVMAHYAWPDVGADEETEKPLMFWTRPLRPEEP</sequence>
<dbReference type="PROSITE" id="PS51186">
    <property type="entry name" value="GNAT"/>
    <property type="match status" value="1"/>
</dbReference>
<dbReference type="Proteomes" id="UP001259982">
    <property type="component" value="Unassembled WGS sequence"/>
</dbReference>
<dbReference type="SUPFAM" id="SSF55729">
    <property type="entry name" value="Acyl-CoA N-acyltransferases (Nat)"/>
    <property type="match status" value="1"/>
</dbReference>
<keyword evidence="2" id="KW-0012">Acyltransferase</keyword>
<dbReference type="CDD" id="cd04301">
    <property type="entry name" value="NAT_SF"/>
    <property type="match status" value="1"/>
</dbReference>
<proteinExistence type="predicted"/>
<dbReference type="GO" id="GO:0016746">
    <property type="term" value="F:acyltransferase activity"/>
    <property type="evidence" value="ECO:0007669"/>
    <property type="project" value="UniProtKB-KW"/>
</dbReference>
<dbReference type="Gene3D" id="3.40.630.30">
    <property type="match status" value="1"/>
</dbReference>
<evidence type="ECO:0000313" key="2">
    <source>
        <dbReference type="EMBL" id="MDT0619014.1"/>
    </source>
</evidence>
<protein>
    <submittedName>
        <fullName evidence="2">GNAT family N-acetyltransferase</fullName>
        <ecNumber evidence="2">2.3.1.-</ecNumber>
    </submittedName>
</protein>
<name>A0ABU3B973_9GAMM</name>
<gene>
    <name evidence="2" type="ORF">RM531_11050</name>
</gene>
<dbReference type="EC" id="2.3.1.-" evidence="2"/>
<feature type="domain" description="N-acetyltransferase" evidence="1">
    <location>
        <begin position="16"/>
        <end position="196"/>
    </location>
</feature>
<evidence type="ECO:0000259" key="1">
    <source>
        <dbReference type="PROSITE" id="PS51186"/>
    </source>
</evidence>
<reference evidence="2 3" key="1">
    <citation type="submission" date="2023-09" db="EMBL/GenBank/DDBJ databases">
        <authorList>
            <person name="Rey-Velasco X."/>
        </authorList>
    </citation>
    <scope>NUCLEOTIDE SEQUENCE [LARGE SCALE GENOMIC DNA]</scope>
    <source>
        <strain evidence="2 3">P385</strain>
    </source>
</reference>
<organism evidence="2 3">
    <name type="scientific">Spectribacter acetivorans</name>
    <dbReference type="NCBI Taxonomy" id="3075603"/>
    <lineage>
        <taxon>Bacteria</taxon>
        <taxon>Pseudomonadati</taxon>
        <taxon>Pseudomonadota</taxon>
        <taxon>Gammaproteobacteria</taxon>
        <taxon>Salinisphaerales</taxon>
        <taxon>Salinisphaeraceae</taxon>
        <taxon>Spectribacter</taxon>
    </lineage>
</organism>
<dbReference type="RefSeq" id="WP_311659307.1">
    <property type="nucleotide sequence ID" value="NZ_JAVRHY010000009.1"/>
</dbReference>